<dbReference type="InterPro" id="IPR011010">
    <property type="entry name" value="DNA_brk_join_enz"/>
</dbReference>
<keyword evidence="1" id="KW-0233">DNA recombination</keyword>
<dbReference type="GO" id="GO:0006310">
    <property type="term" value="P:DNA recombination"/>
    <property type="evidence" value="ECO:0007669"/>
    <property type="project" value="UniProtKB-KW"/>
</dbReference>
<dbReference type="EMBL" id="QPEX01000010">
    <property type="protein sequence ID" value="RCS53972.1"/>
    <property type="molecule type" value="Genomic_DNA"/>
</dbReference>
<gene>
    <name evidence="3" type="ORF">DTL42_02080</name>
</gene>
<dbReference type="InterPro" id="IPR002104">
    <property type="entry name" value="Integrase_catalytic"/>
</dbReference>
<dbReference type="CDD" id="cd00397">
    <property type="entry name" value="DNA_BRE_C"/>
    <property type="match status" value="1"/>
</dbReference>
<reference evidence="3 4" key="1">
    <citation type="submission" date="2018-07" db="EMBL/GenBank/DDBJ databases">
        <title>Comparative genomes isolates from brazilian mangrove.</title>
        <authorList>
            <person name="De Araujo J.E."/>
            <person name="Taketani R.G."/>
            <person name="Silva M.C.P."/>
            <person name="Lourenco M.V."/>
            <person name="Oliveira V.M."/>
            <person name="Andreote F.D."/>
        </authorList>
    </citation>
    <scope>NUCLEOTIDE SEQUENCE [LARGE SCALE GENOMIC DNA]</scope>
    <source>
        <strain evidence="3 4">HEX PRIS-MGV</strain>
    </source>
</reference>
<comment type="caution">
    <text evidence="3">The sequence shown here is derived from an EMBL/GenBank/DDBJ whole genome shotgun (WGS) entry which is preliminary data.</text>
</comment>
<accession>A0A368KXW8</accession>
<dbReference type="Gene3D" id="1.10.443.10">
    <property type="entry name" value="Intergrase catalytic core"/>
    <property type="match status" value="1"/>
</dbReference>
<dbReference type="GO" id="GO:0015074">
    <property type="term" value="P:DNA integration"/>
    <property type="evidence" value="ECO:0007669"/>
    <property type="project" value="InterPro"/>
</dbReference>
<protein>
    <submittedName>
        <fullName evidence="3">Site-specific integrase</fullName>
    </submittedName>
</protein>
<sequence>MRSPAYLPWRTWKTGKEREVPLCDEVMAIICQKHQEASFRHPVDGYWPEQTRRQHENFSKDHVFATRANTPMKNNLLNRFYTVCKKADIADAVPGAAVDIHGMRVSFATLALESGGTPKAVQEILGHSTLDMTMKVYNRARSESKRTAVGALPFATVTTPEKRDVISIEEARKGTA</sequence>
<name>A0A368KXW8_9BACT</name>
<evidence type="ECO:0000259" key="2">
    <source>
        <dbReference type="PROSITE" id="PS51898"/>
    </source>
</evidence>
<organism evidence="3 4">
    <name type="scientific">Bremerella cremea</name>
    <dbReference type="NCBI Taxonomy" id="1031537"/>
    <lineage>
        <taxon>Bacteria</taxon>
        <taxon>Pseudomonadati</taxon>
        <taxon>Planctomycetota</taxon>
        <taxon>Planctomycetia</taxon>
        <taxon>Pirellulales</taxon>
        <taxon>Pirellulaceae</taxon>
        <taxon>Bremerella</taxon>
    </lineage>
</organism>
<evidence type="ECO:0000313" key="3">
    <source>
        <dbReference type="EMBL" id="RCS53972.1"/>
    </source>
</evidence>
<dbReference type="PROSITE" id="PS51898">
    <property type="entry name" value="TYR_RECOMBINASE"/>
    <property type="match status" value="1"/>
</dbReference>
<dbReference type="Proteomes" id="UP000253562">
    <property type="component" value="Unassembled WGS sequence"/>
</dbReference>
<proteinExistence type="predicted"/>
<dbReference type="AlphaFoldDB" id="A0A368KXW8"/>
<dbReference type="GO" id="GO:0003677">
    <property type="term" value="F:DNA binding"/>
    <property type="evidence" value="ECO:0007669"/>
    <property type="project" value="InterPro"/>
</dbReference>
<evidence type="ECO:0000313" key="4">
    <source>
        <dbReference type="Proteomes" id="UP000253562"/>
    </source>
</evidence>
<dbReference type="InterPro" id="IPR013762">
    <property type="entry name" value="Integrase-like_cat_sf"/>
</dbReference>
<evidence type="ECO:0000256" key="1">
    <source>
        <dbReference type="ARBA" id="ARBA00023172"/>
    </source>
</evidence>
<feature type="domain" description="Tyr recombinase" evidence="2">
    <location>
        <begin position="1"/>
        <end position="150"/>
    </location>
</feature>
<dbReference type="SUPFAM" id="SSF56349">
    <property type="entry name" value="DNA breaking-rejoining enzymes"/>
    <property type="match status" value="1"/>
</dbReference>
<dbReference type="Pfam" id="PF00589">
    <property type="entry name" value="Phage_integrase"/>
    <property type="match status" value="1"/>
</dbReference>